<feature type="compositionally biased region" description="Basic and acidic residues" evidence="2">
    <location>
        <begin position="191"/>
        <end position="254"/>
    </location>
</feature>
<feature type="coiled-coil region" evidence="1">
    <location>
        <begin position="771"/>
        <end position="803"/>
    </location>
</feature>
<evidence type="ECO:0000313" key="4">
    <source>
        <dbReference type="EMBL" id="JAD07094.1"/>
    </source>
</evidence>
<feature type="region of interest" description="Disordered" evidence="2">
    <location>
        <begin position="709"/>
        <end position="729"/>
    </location>
</feature>
<feature type="compositionally biased region" description="Polar residues" evidence="2">
    <location>
        <begin position="315"/>
        <end position="324"/>
    </location>
</feature>
<feature type="compositionally biased region" description="Low complexity" evidence="2">
    <location>
        <begin position="298"/>
        <end position="307"/>
    </location>
</feature>
<feature type="region of interest" description="Disordered" evidence="2">
    <location>
        <begin position="883"/>
        <end position="906"/>
    </location>
</feature>
<feature type="compositionally biased region" description="Acidic residues" evidence="2">
    <location>
        <begin position="548"/>
        <end position="564"/>
    </location>
</feature>
<reference evidence="4" key="2">
    <citation type="journal article" date="2015" name="Gigascience">
        <title>Reconstructing a comprehensive transcriptome assembly of a white-pupal translocated strain of the pest fruit fly Bactrocera cucurbitae.</title>
        <authorList>
            <person name="Sim S.B."/>
            <person name="Calla B."/>
            <person name="Hall B."/>
            <person name="DeRego T."/>
            <person name="Geib S.M."/>
        </authorList>
    </citation>
    <scope>NUCLEOTIDE SEQUENCE</scope>
</reference>
<feature type="compositionally biased region" description="Basic and acidic residues" evidence="2">
    <location>
        <begin position="264"/>
        <end position="279"/>
    </location>
</feature>
<keyword evidence="3" id="KW-0472">Membrane</keyword>
<feature type="compositionally biased region" description="Polar residues" evidence="2">
    <location>
        <begin position="527"/>
        <end position="536"/>
    </location>
</feature>
<sequence>MSYGTADKALKLDIRRSPSNPNTQQQSSPGSPGTKALTMSTKPSLTPSPTSPTAKSPQRSPLAEKKSMPQFLQQLLPSKDKSPSPSAHKPTPALATPEPELTPEKPSTPELSRSSLNRKHSLSPLRKSPTPPEVINKTPALQRSTEPVHLGVNQQVRRLSGHSLSPAKNAPSLAVAIATGALGTMGMQTEKSPEIKKRERKQATADRNERPKLSETTKRLDQKYQEIQRDHQEDFMQAERGERREHFDTRKTQLEELESQQQLKRKEQREKLEQTQRDKQAEWIEWVEKANGNNAALQNKNHTNNHNNNHKKQNVSTLTNPTIQISAPPPAKEPISPSPLNSPLSLAEKHDDVHTSNEFMLVVFDKHSKVKDKNKQDSFELDLEDALQPPPISISSPDLASLEFTNLHTFPLRRSVSSTELLYERAMARFYEAVELEEAEKARKLRNIQDKEKHKESEKGWEKDMEKPIAGGGLQPPFVRKRLGSMTEAERLSFERRSELRRQSESFVQDLKTAVARWGSRENLSGTKMLSRTTGMLLNKDESRDEDERGAEDYDAEDYDDLLEGDTASGYQARAEPTKQASFEIESDYTESTASSEDDSIEKFKMELRARTKTPSPPRASPPRDHMETYHPRNMSAGVFTPYRAALPDNAAVVLTRPAPLTDPDFVPKPILKRPSNENVQPLVEAALGNNNNNNSNNNVRKNSLENVESLSDNHKDQNANNTASQEKSGFAESFMSFFKRDARSNAEKTTEENAGASALTGKPIPLSPTVVAAELEAQRKAKEEENAKRQEAERAMREESYAVVDHYSDIVSQISTTRKYHTPLYLDKNELQKAGDKRDYDEEMRMRRSQSPDGGLMPPISNKPRLSISERGQLVHVRETGSGMAYTEHPKEAVPDTPTPSEDSSQAFIMPSVKESKPPTINNKVNTTTPITPTTTTIMSELLANDESTTAEVISETTYERPDSRGRTRIVKVKRIIKKRVPSRSRDASLNRPPSSAASQQDIDFEIPNESQAPVRRRVLSRTRTSTGQSKSPGPYGRRPLPAASAMATGVLPPPPEVLLSMIANEKQETKSVEQLEEEAHEKVRSALSYSTDLVLFMVACYVYLFKDAWLVLPILSLMIYRQLGDFINDCIPKWMKRKKN</sequence>
<feature type="compositionally biased region" description="Low complexity" evidence="2">
    <location>
        <begin position="333"/>
        <end position="345"/>
    </location>
</feature>
<feature type="compositionally biased region" description="Basic and acidic residues" evidence="2">
    <location>
        <begin position="449"/>
        <end position="467"/>
    </location>
</feature>
<evidence type="ECO:0000256" key="3">
    <source>
        <dbReference type="SAM" id="Phobius"/>
    </source>
</evidence>
<feature type="region of interest" description="Disordered" evidence="2">
    <location>
        <begin position="1"/>
        <end position="167"/>
    </location>
</feature>
<dbReference type="AlphaFoldDB" id="A0A0A1X704"/>
<accession>A0A0A1X704</accession>
<evidence type="ECO:0000256" key="1">
    <source>
        <dbReference type="SAM" id="Coils"/>
    </source>
</evidence>
<feature type="compositionally biased region" description="Low complexity" evidence="2">
    <location>
        <begin position="17"/>
        <end position="57"/>
    </location>
</feature>
<feature type="region of interest" description="Disordered" evidence="2">
    <location>
        <begin position="527"/>
        <end position="600"/>
    </location>
</feature>
<proteinExistence type="predicted"/>
<feature type="region of interest" description="Disordered" evidence="2">
    <location>
        <begin position="184"/>
        <end position="279"/>
    </location>
</feature>
<name>A0A0A1X704_ZEUCU</name>
<gene>
    <name evidence="4" type="ORF">g.39543</name>
</gene>
<keyword evidence="1" id="KW-0175">Coiled coil</keyword>
<feature type="region of interest" description="Disordered" evidence="2">
    <location>
        <begin position="296"/>
        <end position="345"/>
    </location>
</feature>
<feature type="region of interest" description="Disordered" evidence="2">
    <location>
        <begin position="982"/>
        <end position="1043"/>
    </location>
</feature>
<feature type="region of interest" description="Disordered" evidence="2">
    <location>
        <begin position="743"/>
        <end position="763"/>
    </location>
</feature>
<feature type="compositionally biased region" description="Polar residues" evidence="2">
    <location>
        <begin position="993"/>
        <end position="1003"/>
    </location>
</feature>
<keyword evidence="3" id="KW-1133">Transmembrane helix</keyword>
<feature type="region of interest" description="Disordered" evidence="2">
    <location>
        <begin position="449"/>
        <end position="479"/>
    </location>
</feature>
<evidence type="ECO:0000256" key="2">
    <source>
        <dbReference type="SAM" id="MobiDB-lite"/>
    </source>
</evidence>
<feature type="compositionally biased region" description="Polar residues" evidence="2">
    <location>
        <begin position="719"/>
        <end position="728"/>
    </location>
</feature>
<organism evidence="4">
    <name type="scientific">Zeugodacus cucurbitae</name>
    <name type="common">Melon fruit fly</name>
    <name type="synonym">Bactrocera cucurbitae</name>
    <dbReference type="NCBI Taxonomy" id="28588"/>
    <lineage>
        <taxon>Eukaryota</taxon>
        <taxon>Metazoa</taxon>
        <taxon>Ecdysozoa</taxon>
        <taxon>Arthropoda</taxon>
        <taxon>Hexapoda</taxon>
        <taxon>Insecta</taxon>
        <taxon>Pterygota</taxon>
        <taxon>Neoptera</taxon>
        <taxon>Endopterygota</taxon>
        <taxon>Diptera</taxon>
        <taxon>Brachycera</taxon>
        <taxon>Muscomorpha</taxon>
        <taxon>Tephritoidea</taxon>
        <taxon>Tephritidae</taxon>
        <taxon>Zeugodacus</taxon>
        <taxon>Zeugodacus</taxon>
    </lineage>
</organism>
<feature type="compositionally biased region" description="Basic and acidic residues" evidence="2">
    <location>
        <begin position="743"/>
        <end position="752"/>
    </location>
</feature>
<protein>
    <submittedName>
        <fullName evidence="4">Uncharacterized protein</fullName>
    </submittedName>
</protein>
<dbReference type="EMBL" id="GBXI01007198">
    <property type="protein sequence ID" value="JAD07094.1"/>
    <property type="molecule type" value="Transcribed_RNA"/>
</dbReference>
<feature type="transmembrane region" description="Helical" evidence="3">
    <location>
        <begin position="1095"/>
        <end position="1114"/>
    </location>
</feature>
<reference evidence="4" key="1">
    <citation type="submission" date="2014-11" db="EMBL/GenBank/DDBJ databases">
        <authorList>
            <person name="Geib S."/>
        </authorList>
    </citation>
    <scope>NUCLEOTIDE SEQUENCE</scope>
</reference>
<keyword evidence="3" id="KW-0812">Transmembrane</keyword>